<reference evidence="3 4" key="1">
    <citation type="journal article" date="2016" name="Nat. Commun.">
        <title>Thousands of microbial genomes shed light on interconnected biogeochemical processes in an aquifer system.</title>
        <authorList>
            <person name="Anantharaman K."/>
            <person name="Brown C.T."/>
            <person name="Hug L.A."/>
            <person name="Sharon I."/>
            <person name="Castelle C.J."/>
            <person name="Probst A.J."/>
            <person name="Thomas B.C."/>
            <person name="Singh A."/>
            <person name="Wilkins M.J."/>
            <person name="Karaoz U."/>
            <person name="Brodie E.L."/>
            <person name="Williams K.H."/>
            <person name="Hubbard S.S."/>
            <person name="Banfield J.F."/>
        </authorList>
    </citation>
    <scope>NUCLEOTIDE SEQUENCE [LARGE SCALE GENOMIC DNA]</scope>
</reference>
<keyword evidence="1" id="KW-0175">Coiled coil</keyword>
<evidence type="ECO:0000256" key="1">
    <source>
        <dbReference type="SAM" id="Coils"/>
    </source>
</evidence>
<dbReference type="EMBL" id="MHOM01000029">
    <property type="protein sequence ID" value="OGZ63674.1"/>
    <property type="molecule type" value="Genomic_DNA"/>
</dbReference>
<sequence length="174" mass="20484">MENSIIIPSEKIVSKIYIIRNRKVMIDRDLAKLYDVPTKSLNLAVKRNIKRFPEDFMFQLSKEELKIWRFQIETSKSDKMGLRRPPHAFTEHGVAMLSSVLNSDRAIKINIQIIRTFIKIRELLATNDALQRKIMELEKKYGSHDDKIKKIFDTLNLLLLDEKTKPKKEIGFKK</sequence>
<dbReference type="Proteomes" id="UP000177190">
    <property type="component" value="Unassembled WGS sequence"/>
</dbReference>
<name>A0A1G2HMB1_9BACT</name>
<accession>A0A1G2HMB1</accession>
<gene>
    <name evidence="3" type="ORF">A2812_01305</name>
</gene>
<dbReference type="STRING" id="1802200.A2812_01305"/>
<dbReference type="AlphaFoldDB" id="A0A1G2HMB1"/>
<dbReference type="GO" id="GO:0003677">
    <property type="term" value="F:DNA binding"/>
    <property type="evidence" value="ECO:0007669"/>
    <property type="project" value="UniProtKB-KW"/>
</dbReference>
<feature type="coiled-coil region" evidence="1">
    <location>
        <begin position="120"/>
        <end position="147"/>
    </location>
</feature>
<protein>
    <submittedName>
        <fullName evidence="3">DNA-binding protein</fullName>
    </submittedName>
</protein>
<keyword evidence="3" id="KW-0238">DNA-binding</keyword>
<organism evidence="3 4">
    <name type="scientific">Candidatus Staskawiczbacteria bacterium RIFCSPHIGHO2_01_FULL_36_16</name>
    <dbReference type="NCBI Taxonomy" id="1802200"/>
    <lineage>
        <taxon>Bacteria</taxon>
        <taxon>Candidatus Staskawicziibacteriota</taxon>
    </lineage>
</organism>
<evidence type="ECO:0000259" key="2">
    <source>
        <dbReference type="Pfam" id="PF10543"/>
    </source>
</evidence>
<dbReference type="InterPro" id="IPR018873">
    <property type="entry name" value="KilA-N_DNA-bd_domain"/>
</dbReference>
<dbReference type="Pfam" id="PF10543">
    <property type="entry name" value="ORF6N"/>
    <property type="match status" value="1"/>
</dbReference>
<evidence type="ECO:0000313" key="4">
    <source>
        <dbReference type="Proteomes" id="UP000177190"/>
    </source>
</evidence>
<feature type="domain" description="KilA-N DNA-binding" evidence="2">
    <location>
        <begin position="14"/>
        <end position="100"/>
    </location>
</feature>
<evidence type="ECO:0000313" key="3">
    <source>
        <dbReference type="EMBL" id="OGZ63674.1"/>
    </source>
</evidence>
<proteinExistence type="predicted"/>
<comment type="caution">
    <text evidence="3">The sequence shown here is derived from an EMBL/GenBank/DDBJ whole genome shotgun (WGS) entry which is preliminary data.</text>
</comment>